<reference evidence="1" key="1">
    <citation type="journal article" date="2021" name="New Phytol.">
        <title>Evolutionary innovations through gain and loss of genes in the ectomycorrhizal Boletales.</title>
        <authorList>
            <person name="Wu G."/>
            <person name="Miyauchi S."/>
            <person name="Morin E."/>
            <person name="Kuo A."/>
            <person name="Drula E."/>
            <person name="Varga T."/>
            <person name="Kohler A."/>
            <person name="Feng B."/>
            <person name="Cao Y."/>
            <person name="Lipzen A."/>
            <person name="Daum C."/>
            <person name="Hundley H."/>
            <person name="Pangilinan J."/>
            <person name="Johnson J."/>
            <person name="Barry K."/>
            <person name="LaButti K."/>
            <person name="Ng V."/>
            <person name="Ahrendt S."/>
            <person name="Min B."/>
            <person name="Choi I.G."/>
            <person name="Park H."/>
            <person name="Plett J.M."/>
            <person name="Magnuson J."/>
            <person name="Spatafora J.W."/>
            <person name="Nagy L.G."/>
            <person name="Henrissat B."/>
            <person name="Grigoriev I.V."/>
            <person name="Yang Z.L."/>
            <person name="Xu J."/>
            <person name="Martin F.M."/>
        </authorList>
    </citation>
    <scope>NUCLEOTIDE SEQUENCE</scope>
    <source>
        <strain evidence="1">KUC20120723A-06</strain>
    </source>
</reference>
<evidence type="ECO:0000313" key="1">
    <source>
        <dbReference type="EMBL" id="KAH7923303.1"/>
    </source>
</evidence>
<name>A0ACB8BF14_9AGAM</name>
<evidence type="ECO:0000313" key="2">
    <source>
        <dbReference type="Proteomes" id="UP000790709"/>
    </source>
</evidence>
<comment type="caution">
    <text evidence="1">The sequence shown here is derived from an EMBL/GenBank/DDBJ whole genome shotgun (WGS) entry which is preliminary data.</text>
</comment>
<dbReference type="Proteomes" id="UP000790709">
    <property type="component" value="Unassembled WGS sequence"/>
</dbReference>
<protein>
    <submittedName>
        <fullName evidence="1">Aegerolysin family protein</fullName>
    </submittedName>
</protein>
<accession>A0ACB8BF14</accession>
<gene>
    <name evidence="1" type="ORF">BV22DRAFT_1015671</name>
</gene>
<sequence>MAIAQYVVLRIKNSFRTRSIKLQKATLKWGKFHEDGNKDNEIETDTINGIVIPAGATGVISACGRSDASSGTEGTVDLYDDETKICTLYWDCPWGSKTNNFAVQDRNSDAGYMVSVGSWNRSGGALGHIDIEVAIRG</sequence>
<keyword evidence="2" id="KW-1185">Reference proteome</keyword>
<proteinExistence type="predicted"/>
<organism evidence="1 2">
    <name type="scientific">Leucogyrophana mollusca</name>
    <dbReference type="NCBI Taxonomy" id="85980"/>
    <lineage>
        <taxon>Eukaryota</taxon>
        <taxon>Fungi</taxon>
        <taxon>Dikarya</taxon>
        <taxon>Basidiomycota</taxon>
        <taxon>Agaricomycotina</taxon>
        <taxon>Agaricomycetes</taxon>
        <taxon>Agaricomycetidae</taxon>
        <taxon>Boletales</taxon>
        <taxon>Boletales incertae sedis</taxon>
        <taxon>Leucogyrophana</taxon>
    </lineage>
</organism>
<dbReference type="EMBL" id="MU266456">
    <property type="protein sequence ID" value="KAH7923303.1"/>
    <property type="molecule type" value="Genomic_DNA"/>
</dbReference>